<reference evidence="6" key="1">
    <citation type="submission" date="2020-06" db="EMBL/GenBank/DDBJ databases">
        <authorList>
            <person name="Li T."/>
            <person name="Hu X."/>
            <person name="Zhang T."/>
            <person name="Song X."/>
            <person name="Zhang H."/>
            <person name="Dai N."/>
            <person name="Sheng W."/>
            <person name="Hou X."/>
            <person name="Wei L."/>
        </authorList>
    </citation>
    <scope>NUCLEOTIDE SEQUENCE</scope>
    <source>
        <strain evidence="6">G02</strain>
        <tissue evidence="6">Leaf</tissue>
    </source>
</reference>
<sequence length="395" mass="43620">MLGAACNSPPANSLNNIQKFLTDRSSFTLPLMKPTSMAFSCKSQNQNGNVHDYKKGIKHLLDTAVVIKELPSEFVLPLETSPLSATHTDIPVIDLSGLSGPLDERISTVKAISDACALWGFFRVVNHGVEKSLMEEMVKVAEDFFELSLEEKMKYASDDVMSPMRYGTSLNTSKSHALHWRDYFRHYGYPFEDNMDFWPVNPLAYRNVAREYLEQVWKLAMKLASAISEGLGLDDAYVAKFLGEGFQILAANYYPPCPEPDKTLGLAAHSDHGALTILMENSVEGLQVNYNGTWIALQHVPGTFIVNLGDCLEILSNGKYKSAEHRATVNAQKTRISIAVGHGPALSSSIAPATALVDQTEGSHFQPIVYKDYIKLQQSSTVRGKSALLAVRKNE</sequence>
<proteinExistence type="inferred from homology"/>
<evidence type="ECO:0000256" key="1">
    <source>
        <dbReference type="ARBA" id="ARBA00008056"/>
    </source>
</evidence>
<dbReference type="GO" id="GO:0002238">
    <property type="term" value="P:response to molecule of fungal origin"/>
    <property type="evidence" value="ECO:0007669"/>
    <property type="project" value="UniProtKB-ARBA"/>
</dbReference>
<comment type="caution">
    <text evidence="6">The sequence shown here is derived from an EMBL/GenBank/DDBJ whole genome shotgun (WGS) entry which is preliminary data.</text>
</comment>
<organism evidence="6">
    <name type="scientific">Sesamum radiatum</name>
    <name type="common">Black benniseed</name>
    <dbReference type="NCBI Taxonomy" id="300843"/>
    <lineage>
        <taxon>Eukaryota</taxon>
        <taxon>Viridiplantae</taxon>
        <taxon>Streptophyta</taxon>
        <taxon>Embryophyta</taxon>
        <taxon>Tracheophyta</taxon>
        <taxon>Spermatophyta</taxon>
        <taxon>Magnoliopsida</taxon>
        <taxon>eudicotyledons</taxon>
        <taxon>Gunneridae</taxon>
        <taxon>Pentapetalae</taxon>
        <taxon>asterids</taxon>
        <taxon>lamiids</taxon>
        <taxon>Lamiales</taxon>
        <taxon>Pedaliaceae</taxon>
        <taxon>Sesamum</taxon>
    </lineage>
</organism>
<dbReference type="InterPro" id="IPR005123">
    <property type="entry name" value="Oxoglu/Fe-dep_dioxygenase_dom"/>
</dbReference>
<dbReference type="Pfam" id="PF14226">
    <property type="entry name" value="DIOX_N"/>
    <property type="match status" value="1"/>
</dbReference>
<dbReference type="GO" id="GO:0046872">
    <property type="term" value="F:metal ion binding"/>
    <property type="evidence" value="ECO:0007669"/>
    <property type="project" value="UniProtKB-KW"/>
</dbReference>
<dbReference type="InterPro" id="IPR044861">
    <property type="entry name" value="IPNS-like_FE2OG_OXY"/>
</dbReference>
<reference evidence="6" key="2">
    <citation type="journal article" date="2024" name="Plant">
        <title>Genomic evolution and insights into agronomic trait innovations of Sesamum species.</title>
        <authorList>
            <person name="Miao H."/>
            <person name="Wang L."/>
            <person name="Qu L."/>
            <person name="Liu H."/>
            <person name="Sun Y."/>
            <person name="Le M."/>
            <person name="Wang Q."/>
            <person name="Wei S."/>
            <person name="Zheng Y."/>
            <person name="Lin W."/>
            <person name="Duan Y."/>
            <person name="Cao H."/>
            <person name="Xiong S."/>
            <person name="Wang X."/>
            <person name="Wei L."/>
            <person name="Li C."/>
            <person name="Ma Q."/>
            <person name="Ju M."/>
            <person name="Zhao R."/>
            <person name="Li G."/>
            <person name="Mu C."/>
            <person name="Tian Q."/>
            <person name="Mei H."/>
            <person name="Zhang T."/>
            <person name="Gao T."/>
            <person name="Zhang H."/>
        </authorList>
    </citation>
    <scope>NUCLEOTIDE SEQUENCE</scope>
    <source>
        <strain evidence="6">G02</strain>
    </source>
</reference>
<comment type="similarity">
    <text evidence="1 4">Belongs to the iron/ascorbate-dependent oxidoreductase family.</text>
</comment>
<evidence type="ECO:0000256" key="3">
    <source>
        <dbReference type="ARBA" id="ARBA00023004"/>
    </source>
</evidence>
<accession>A0AAW2T5E9</accession>
<dbReference type="InterPro" id="IPR027443">
    <property type="entry name" value="IPNS-like_sf"/>
</dbReference>
<dbReference type="PANTHER" id="PTHR47991">
    <property type="entry name" value="OXOGLUTARATE/IRON-DEPENDENT DIOXYGENASE"/>
    <property type="match status" value="1"/>
</dbReference>
<dbReference type="InterPro" id="IPR026992">
    <property type="entry name" value="DIOX_N"/>
</dbReference>
<dbReference type="FunFam" id="2.60.120.330:FF:000079">
    <property type="entry name" value="Protein SRG1"/>
    <property type="match status" value="1"/>
</dbReference>
<keyword evidence="4" id="KW-0560">Oxidoreductase</keyword>
<dbReference type="Gene3D" id="2.60.120.330">
    <property type="entry name" value="B-lactam Antibiotic, Isopenicillin N Synthase, Chain"/>
    <property type="match status" value="1"/>
</dbReference>
<keyword evidence="3 4" id="KW-0408">Iron</keyword>
<dbReference type="EMBL" id="JACGWJ010000009">
    <property type="protein sequence ID" value="KAL0399969.1"/>
    <property type="molecule type" value="Genomic_DNA"/>
</dbReference>
<name>A0AAW2T5E9_SESRA</name>
<protein>
    <submittedName>
        <fullName evidence="6">Protein DOWNY MILDEW RESISTANCE 6</fullName>
    </submittedName>
</protein>
<dbReference type="GO" id="GO:0016706">
    <property type="term" value="F:2-oxoglutarate-dependent dioxygenase activity"/>
    <property type="evidence" value="ECO:0007669"/>
    <property type="project" value="UniProtKB-ARBA"/>
</dbReference>
<dbReference type="PROSITE" id="PS51471">
    <property type="entry name" value="FE2OG_OXY"/>
    <property type="match status" value="1"/>
</dbReference>
<evidence type="ECO:0000259" key="5">
    <source>
        <dbReference type="PROSITE" id="PS51471"/>
    </source>
</evidence>
<keyword evidence="2 4" id="KW-0479">Metal-binding</keyword>
<dbReference type="GO" id="GO:0009805">
    <property type="term" value="P:coumarin biosynthetic process"/>
    <property type="evidence" value="ECO:0007669"/>
    <property type="project" value="UniProtKB-ARBA"/>
</dbReference>
<evidence type="ECO:0000256" key="2">
    <source>
        <dbReference type="ARBA" id="ARBA00022723"/>
    </source>
</evidence>
<evidence type="ECO:0000256" key="4">
    <source>
        <dbReference type="RuleBase" id="RU003682"/>
    </source>
</evidence>
<dbReference type="InterPro" id="IPR050295">
    <property type="entry name" value="Plant_2OG-oxidoreductases"/>
</dbReference>
<dbReference type="AlphaFoldDB" id="A0AAW2T5E9"/>
<dbReference type="SUPFAM" id="SSF51197">
    <property type="entry name" value="Clavaminate synthase-like"/>
    <property type="match status" value="1"/>
</dbReference>
<feature type="domain" description="Fe2OG dioxygenase" evidence="5">
    <location>
        <begin position="244"/>
        <end position="344"/>
    </location>
</feature>
<dbReference type="Pfam" id="PF03171">
    <property type="entry name" value="2OG-FeII_Oxy"/>
    <property type="match status" value="1"/>
</dbReference>
<gene>
    <name evidence="6" type="ORF">Sradi_2340200</name>
</gene>
<evidence type="ECO:0000313" key="6">
    <source>
        <dbReference type="EMBL" id="KAL0399969.1"/>
    </source>
</evidence>